<evidence type="ECO:0000259" key="1">
    <source>
        <dbReference type="SMART" id="SM00829"/>
    </source>
</evidence>
<dbReference type="Gene3D" id="3.40.50.720">
    <property type="entry name" value="NAD(P)-binding Rossmann-like Domain"/>
    <property type="match status" value="1"/>
</dbReference>
<dbReference type="RefSeq" id="WP_147047418.1">
    <property type="nucleotide sequence ID" value="NZ_BJZV01000015.1"/>
</dbReference>
<keyword evidence="3" id="KW-1185">Reference proteome</keyword>
<feature type="domain" description="Enoyl reductase (ER)" evidence="1">
    <location>
        <begin position="10"/>
        <end position="322"/>
    </location>
</feature>
<dbReference type="EMBL" id="BJZV01000015">
    <property type="protein sequence ID" value="GEP11045.1"/>
    <property type="molecule type" value="Genomic_DNA"/>
</dbReference>
<dbReference type="Pfam" id="PF00107">
    <property type="entry name" value="ADH_zinc_N"/>
    <property type="match status" value="1"/>
</dbReference>
<dbReference type="Pfam" id="PF08240">
    <property type="entry name" value="ADH_N"/>
    <property type="match status" value="1"/>
</dbReference>
<dbReference type="SUPFAM" id="SSF50129">
    <property type="entry name" value="GroES-like"/>
    <property type="match status" value="1"/>
</dbReference>
<accession>A0A512JM60</accession>
<dbReference type="InterPro" id="IPR020843">
    <property type="entry name" value="ER"/>
</dbReference>
<evidence type="ECO:0000313" key="2">
    <source>
        <dbReference type="EMBL" id="GEP11045.1"/>
    </source>
</evidence>
<dbReference type="InterPro" id="IPR013154">
    <property type="entry name" value="ADH-like_N"/>
</dbReference>
<gene>
    <name evidence="2" type="ORF">MGN01_28900</name>
</gene>
<dbReference type="GO" id="GO:0016491">
    <property type="term" value="F:oxidoreductase activity"/>
    <property type="evidence" value="ECO:0007669"/>
    <property type="project" value="InterPro"/>
</dbReference>
<dbReference type="PANTHER" id="PTHR43677:SF4">
    <property type="entry name" value="QUINONE OXIDOREDUCTASE-LIKE PROTEIN 2"/>
    <property type="match status" value="1"/>
</dbReference>
<evidence type="ECO:0000313" key="3">
    <source>
        <dbReference type="Proteomes" id="UP000321750"/>
    </source>
</evidence>
<dbReference type="InterPro" id="IPR051397">
    <property type="entry name" value="Zn-ADH-like_protein"/>
</dbReference>
<dbReference type="InterPro" id="IPR011032">
    <property type="entry name" value="GroES-like_sf"/>
</dbReference>
<dbReference type="InterPro" id="IPR036291">
    <property type="entry name" value="NAD(P)-bd_dom_sf"/>
</dbReference>
<comment type="caution">
    <text evidence="2">The sequence shown here is derived from an EMBL/GenBank/DDBJ whole genome shotgun (WGS) entry which is preliminary data.</text>
</comment>
<dbReference type="OrthoDB" id="4190732at2"/>
<dbReference type="Proteomes" id="UP000321750">
    <property type="component" value="Unassembled WGS sequence"/>
</dbReference>
<reference evidence="2 3" key="1">
    <citation type="submission" date="2019-07" db="EMBL/GenBank/DDBJ databases">
        <title>Whole genome shotgun sequence of Methylobacterium gnaphalii NBRC 107716.</title>
        <authorList>
            <person name="Hosoyama A."/>
            <person name="Uohara A."/>
            <person name="Ohji S."/>
            <person name="Ichikawa N."/>
        </authorList>
    </citation>
    <scope>NUCLEOTIDE SEQUENCE [LARGE SCALE GENOMIC DNA]</scope>
    <source>
        <strain evidence="2 3">NBRC 107716</strain>
    </source>
</reference>
<dbReference type="SMART" id="SM00829">
    <property type="entry name" value="PKS_ER"/>
    <property type="match status" value="1"/>
</dbReference>
<dbReference type="InterPro" id="IPR013149">
    <property type="entry name" value="ADH-like_C"/>
</dbReference>
<dbReference type="Gene3D" id="3.90.180.10">
    <property type="entry name" value="Medium-chain alcohol dehydrogenases, catalytic domain"/>
    <property type="match status" value="1"/>
</dbReference>
<protein>
    <submittedName>
        <fullName evidence="2">Oxidoreductase</fullName>
    </submittedName>
</protein>
<dbReference type="AlphaFoldDB" id="A0A512JM60"/>
<name>A0A512JM60_9HYPH</name>
<dbReference type="PANTHER" id="PTHR43677">
    <property type="entry name" value="SHORT-CHAIN DEHYDROGENASE/REDUCTASE"/>
    <property type="match status" value="1"/>
</dbReference>
<dbReference type="CDD" id="cd08241">
    <property type="entry name" value="QOR1"/>
    <property type="match status" value="1"/>
</dbReference>
<dbReference type="SUPFAM" id="SSF51735">
    <property type="entry name" value="NAD(P)-binding Rossmann-fold domains"/>
    <property type="match status" value="1"/>
</dbReference>
<sequence>MKALLCTRLGGPEDLSIADLPDPVAGPGEAVVRITVAALNFADTLIIAGRYQVKPDLPFSPGGEACGIVEALGEDTEGFSIGDRVIVHATHGMCRERIAIGTRHLTRVPEDLSDEIAAGLTITYGTTLHALRDRARIQPGETLAVLGASGGVGLAAVEIGRILGARVIACASSAEKLETAREHGADDLVDYTADNIREALRRLTGECGVDVIYDAVGGEHAEPALRSLGWRGRYLVIGFAAGEIPRFPLNIVMLKGVDVQGVHWGAFVEREPAAHRANQEQLLAWAAEGRLTAKVHGVLPLTDYAEALGILQKRAARGKVLLRIGDR</sequence>
<proteinExistence type="predicted"/>
<organism evidence="2 3">
    <name type="scientific">Methylobacterium gnaphalii</name>
    <dbReference type="NCBI Taxonomy" id="1010610"/>
    <lineage>
        <taxon>Bacteria</taxon>
        <taxon>Pseudomonadati</taxon>
        <taxon>Pseudomonadota</taxon>
        <taxon>Alphaproteobacteria</taxon>
        <taxon>Hyphomicrobiales</taxon>
        <taxon>Methylobacteriaceae</taxon>
        <taxon>Methylobacterium</taxon>
    </lineage>
</organism>